<dbReference type="InParanoid" id="A0A0P0X737"/>
<gene>
    <name evidence="2" type="ordered locus">Os07g0553450</name>
    <name evidence="2" type="ORF">OSNPB_070553450</name>
</gene>
<sequence length="138" mass="15115">MVLTGLNFGSWLSSHEKPNQTSPATDIVQNHIMSELLCLIRHPKKRRTAIKRAKIRALYGCRREPLTLYDLNSSGRRPSSPPHSFAARRSPLSAAAQCFPLAPPPPPPAAFLSAPPMLLVRLTSSGSMRLLQPLLSSP</sequence>
<keyword evidence="3" id="KW-1185">Reference proteome</keyword>
<dbReference type="EMBL" id="AP014963">
    <property type="protein sequence ID" value="BAT02070.1"/>
    <property type="molecule type" value="Genomic_DNA"/>
</dbReference>
<organism evidence="2 3">
    <name type="scientific">Oryza sativa subsp. japonica</name>
    <name type="common">Rice</name>
    <dbReference type="NCBI Taxonomy" id="39947"/>
    <lineage>
        <taxon>Eukaryota</taxon>
        <taxon>Viridiplantae</taxon>
        <taxon>Streptophyta</taxon>
        <taxon>Embryophyta</taxon>
        <taxon>Tracheophyta</taxon>
        <taxon>Spermatophyta</taxon>
        <taxon>Magnoliopsida</taxon>
        <taxon>Liliopsida</taxon>
        <taxon>Poales</taxon>
        <taxon>Poaceae</taxon>
        <taxon>BOP clade</taxon>
        <taxon>Oryzoideae</taxon>
        <taxon>Oryzeae</taxon>
        <taxon>Oryzinae</taxon>
        <taxon>Oryza</taxon>
        <taxon>Oryza sativa</taxon>
    </lineage>
</organism>
<dbReference type="Proteomes" id="UP000059680">
    <property type="component" value="Chromosome 7"/>
</dbReference>
<feature type="non-terminal residue" evidence="2">
    <location>
        <position position="138"/>
    </location>
</feature>
<protein>
    <submittedName>
        <fullName evidence="2">Os07g0553450 protein</fullName>
    </submittedName>
</protein>
<name>A0A0P0X737_ORYSJ</name>
<evidence type="ECO:0000313" key="2">
    <source>
        <dbReference type="EMBL" id="BAT02070.1"/>
    </source>
</evidence>
<evidence type="ECO:0000313" key="3">
    <source>
        <dbReference type="Proteomes" id="UP000059680"/>
    </source>
</evidence>
<feature type="compositionally biased region" description="Low complexity" evidence="1">
    <location>
        <begin position="73"/>
        <end position="84"/>
    </location>
</feature>
<reference evidence="2 3" key="2">
    <citation type="journal article" date="2013" name="Plant Cell Physiol.">
        <title>Rice Annotation Project Database (RAP-DB): an integrative and interactive database for rice genomics.</title>
        <authorList>
            <person name="Sakai H."/>
            <person name="Lee S.S."/>
            <person name="Tanaka T."/>
            <person name="Numa H."/>
            <person name="Kim J."/>
            <person name="Kawahara Y."/>
            <person name="Wakimoto H."/>
            <person name="Yang C.C."/>
            <person name="Iwamoto M."/>
            <person name="Abe T."/>
            <person name="Yamada Y."/>
            <person name="Muto A."/>
            <person name="Inokuchi H."/>
            <person name="Ikemura T."/>
            <person name="Matsumoto T."/>
            <person name="Sasaki T."/>
            <person name="Itoh T."/>
        </authorList>
    </citation>
    <scope>NUCLEOTIDE SEQUENCE [LARGE SCALE GENOMIC DNA]</scope>
    <source>
        <strain evidence="3">cv. Nipponbare</strain>
    </source>
</reference>
<reference evidence="2 3" key="3">
    <citation type="journal article" date="2013" name="Rice">
        <title>Improvement of the Oryza sativa Nipponbare reference genome using next generation sequence and optical map data.</title>
        <authorList>
            <person name="Kawahara Y."/>
            <person name="de la Bastide M."/>
            <person name="Hamilton J.P."/>
            <person name="Kanamori H."/>
            <person name="McCombie W.R."/>
            <person name="Ouyang S."/>
            <person name="Schwartz D.C."/>
            <person name="Tanaka T."/>
            <person name="Wu J."/>
            <person name="Zhou S."/>
            <person name="Childs K.L."/>
            <person name="Davidson R.M."/>
            <person name="Lin H."/>
            <person name="Quesada-Ocampo L."/>
            <person name="Vaillancourt B."/>
            <person name="Sakai H."/>
            <person name="Lee S.S."/>
            <person name="Kim J."/>
            <person name="Numa H."/>
            <person name="Itoh T."/>
            <person name="Buell C.R."/>
            <person name="Matsumoto T."/>
        </authorList>
    </citation>
    <scope>NUCLEOTIDE SEQUENCE [LARGE SCALE GENOMIC DNA]</scope>
    <source>
        <strain evidence="3">cv. Nipponbare</strain>
    </source>
</reference>
<dbReference type="PaxDb" id="39947-A0A0P0X737"/>
<accession>A0A0P0X737</accession>
<reference evidence="3" key="1">
    <citation type="journal article" date="2005" name="Nature">
        <title>The map-based sequence of the rice genome.</title>
        <authorList>
            <consortium name="International rice genome sequencing project (IRGSP)"/>
            <person name="Matsumoto T."/>
            <person name="Wu J."/>
            <person name="Kanamori H."/>
            <person name="Katayose Y."/>
            <person name="Fujisawa M."/>
            <person name="Namiki N."/>
            <person name="Mizuno H."/>
            <person name="Yamamoto K."/>
            <person name="Antonio B.A."/>
            <person name="Baba T."/>
            <person name="Sakata K."/>
            <person name="Nagamura Y."/>
            <person name="Aoki H."/>
            <person name="Arikawa K."/>
            <person name="Arita K."/>
            <person name="Bito T."/>
            <person name="Chiden Y."/>
            <person name="Fujitsuka N."/>
            <person name="Fukunaka R."/>
            <person name="Hamada M."/>
            <person name="Harada C."/>
            <person name="Hayashi A."/>
            <person name="Hijishita S."/>
            <person name="Honda M."/>
            <person name="Hosokawa S."/>
            <person name="Ichikawa Y."/>
            <person name="Idonuma A."/>
            <person name="Iijima M."/>
            <person name="Ikeda M."/>
            <person name="Ikeno M."/>
            <person name="Ito K."/>
            <person name="Ito S."/>
            <person name="Ito T."/>
            <person name="Ito Y."/>
            <person name="Ito Y."/>
            <person name="Iwabuchi A."/>
            <person name="Kamiya K."/>
            <person name="Karasawa W."/>
            <person name="Kurita K."/>
            <person name="Katagiri S."/>
            <person name="Kikuta A."/>
            <person name="Kobayashi H."/>
            <person name="Kobayashi N."/>
            <person name="Machita K."/>
            <person name="Maehara T."/>
            <person name="Masukawa M."/>
            <person name="Mizubayashi T."/>
            <person name="Mukai Y."/>
            <person name="Nagasaki H."/>
            <person name="Nagata Y."/>
            <person name="Naito S."/>
            <person name="Nakashima M."/>
            <person name="Nakama Y."/>
            <person name="Nakamichi Y."/>
            <person name="Nakamura M."/>
            <person name="Meguro A."/>
            <person name="Negishi M."/>
            <person name="Ohta I."/>
            <person name="Ohta T."/>
            <person name="Okamoto M."/>
            <person name="Ono N."/>
            <person name="Saji S."/>
            <person name="Sakaguchi M."/>
            <person name="Sakai K."/>
            <person name="Shibata M."/>
            <person name="Shimokawa T."/>
            <person name="Song J."/>
            <person name="Takazaki Y."/>
            <person name="Terasawa K."/>
            <person name="Tsugane M."/>
            <person name="Tsuji K."/>
            <person name="Ueda S."/>
            <person name="Waki K."/>
            <person name="Yamagata H."/>
            <person name="Yamamoto M."/>
            <person name="Yamamoto S."/>
            <person name="Yamane H."/>
            <person name="Yoshiki S."/>
            <person name="Yoshihara R."/>
            <person name="Yukawa K."/>
            <person name="Zhong H."/>
            <person name="Yano M."/>
            <person name="Yuan Q."/>
            <person name="Ouyang S."/>
            <person name="Liu J."/>
            <person name="Jones K.M."/>
            <person name="Gansberger K."/>
            <person name="Moffat K."/>
            <person name="Hill J."/>
            <person name="Bera J."/>
            <person name="Fadrosh D."/>
            <person name="Jin S."/>
            <person name="Johri S."/>
            <person name="Kim M."/>
            <person name="Overton L."/>
            <person name="Reardon M."/>
            <person name="Tsitrin T."/>
            <person name="Vuong H."/>
            <person name="Weaver B."/>
            <person name="Ciecko A."/>
            <person name="Tallon L."/>
            <person name="Jackson J."/>
            <person name="Pai G."/>
            <person name="Aken S.V."/>
            <person name="Utterback T."/>
            <person name="Reidmuller S."/>
            <person name="Feldblyum T."/>
            <person name="Hsiao J."/>
            <person name="Zismann V."/>
            <person name="Iobst S."/>
            <person name="de Vazeille A.R."/>
            <person name="Buell C.R."/>
            <person name="Ying K."/>
            <person name="Li Y."/>
            <person name="Lu T."/>
            <person name="Huang Y."/>
            <person name="Zhao Q."/>
            <person name="Feng Q."/>
            <person name="Zhang L."/>
            <person name="Zhu J."/>
            <person name="Weng Q."/>
            <person name="Mu J."/>
            <person name="Lu Y."/>
            <person name="Fan D."/>
            <person name="Liu Y."/>
            <person name="Guan J."/>
            <person name="Zhang Y."/>
            <person name="Yu S."/>
            <person name="Liu X."/>
            <person name="Zhang Y."/>
            <person name="Hong G."/>
            <person name="Han B."/>
            <person name="Choisne N."/>
            <person name="Demange N."/>
            <person name="Orjeda G."/>
            <person name="Samain S."/>
            <person name="Cattolico L."/>
            <person name="Pelletier E."/>
            <person name="Couloux A."/>
            <person name="Segurens B."/>
            <person name="Wincker P."/>
            <person name="D'Hont A."/>
            <person name="Scarpelli C."/>
            <person name="Weissenbach J."/>
            <person name="Salanoubat M."/>
            <person name="Quetier F."/>
            <person name="Yu Y."/>
            <person name="Kim H.R."/>
            <person name="Rambo T."/>
            <person name="Currie J."/>
            <person name="Collura K."/>
            <person name="Luo M."/>
            <person name="Yang T."/>
            <person name="Ammiraju J.S.S."/>
            <person name="Engler F."/>
            <person name="Soderlund C."/>
            <person name="Wing R.A."/>
            <person name="Palmer L.E."/>
            <person name="de la Bastide M."/>
            <person name="Spiegel L."/>
            <person name="Nascimento L."/>
            <person name="Zutavern T."/>
            <person name="O'Shaughnessy A."/>
            <person name="Dike S."/>
            <person name="Dedhia N."/>
            <person name="Preston R."/>
            <person name="Balija V."/>
            <person name="McCombie W.R."/>
            <person name="Chow T."/>
            <person name="Chen H."/>
            <person name="Chung M."/>
            <person name="Chen C."/>
            <person name="Shaw J."/>
            <person name="Wu H."/>
            <person name="Hsiao K."/>
            <person name="Chao Y."/>
            <person name="Chu M."/>
            <person name="Cheng C."/>
            <person name="Hour A."/>
            <person name="Lee P."/>
            <person name="Lin S."/>
            <person name="Lin Y."/>
            <person name="Liou J."/>
            <person name="Liu S."/>
            <person name="Hsing Y."/>
            <person name="Raghuvanshi S."/>
            <person name="Mohanty A."/>
            <person name="Bharti A.K."/>
            <person name="Gaur A."/>
            <person name="Gupta V."/>
            <person name="Kumar D."/>
            <person name="Ravi V."/>
            <person name="Vij S."/>
            <person name="Kapur A."/>
            <person name="Khurana P."/>
            <person name="Khurana P."/>
            <person name="Khurana J.P."/>
            <person name="Tyagi A.K."/>
            <person name="Gaikwad K."/>
            <person name="Singh A."/>
            <person name="Dalal V."/>
            <person name="Srivastava S."/>
            <person name="Dixit A."/>
            <person name="Pal A.K."/>
            <person name="Ghazi I.A."/>
            <person name="Yadav M."/>
            <person name="Pandit A."/>
            <person name="Bhargava A."/>
            <person name="Sureshbabu K."/>
            <person name="Batra K."/>
            <person name="Sharma T.R."/>
            <person name="Mohapatra T."/>
            <person name="Singh N.K."/>
            <person name="Messing J."/>
            <person name="Nelson A.B."/>
            <person name="Fuks G."/>
            <person name="Kavchok S."/>
            <person name="Keizer G."/>
            <person name="Linton E."/>
            <person name="Llaca V."/>
            <person name="Song R."/>
            <person name="Tanyolac B."/>
            <person name="Young S."/>
            <person name="Ho-Il K."/>
            <person name="Hahn J.H."/>
            <person name="Sangsakoo G."/>
            <person name="Vanavichit A."/>
            <person name="de Mattos Luiz.A.T."/>
            <person name="Zimmer P.D."/>
            <person name="Malone G."/>
            <person name="Dellagostin O."/>
            <person name="de Oliveira A.C."/>
            <person name="Bevan M."/>
            <person name="Bancroft I."/>
            <person name="Minx P."/>
            <person name="Cordum H."/>
            <person name="Wilson R."/>
            <person name="Cheng Z."/>
            <person name="Jin W."/>
            <person name="Jiang J."/>
            <person name="Leong S.A."/>
            <person name="Iwama H."/>
            <person name="Gojobori T."/>
            <person name="Itoh T."/>
            <person name="Niimura Y."/>
            <person name="Fujii Y."/>
            <person name="Habara T."/>
            <person name="Sakai H."/>
            <person name="Sato Y."/>
            <person name="Wilson G."/>
            <person name="Kumar K."/>
            <person name="McCouch S."/>
            <person name="Juretic N."/>
            <person name="Hoen D."/>
            <person name="Wright S."/>
            <person name="Bruskiewich R."/>
            <person name="Bureau T."/>
            <person name="Miyao A."/>
            <person name="Hirochika H."/>
            <person name="Nishikawa T."/>
            <person name="Kadowaki K."/>
            <person name="Sugiura M."/>
            <person name="Burr B."/>
            <person name="Sasaki T."/>
        </authorList>
    </citation>
    <scope>NUCLEOTIDE SEQUENCE [LARGE SCALE GENOMIC DNA]</scope>
    <source>
        <strain evidence="3">cv. Nipponbare</strain>
    </source>
</reference>
<evidence type="ECO:0000256" key="1">
    <source>
        <dbReference type="SAM" id="MobiDB-lite"/>
    </source>
</evidence>
<feature type="region of interest" description="Disordered" evidence="1">
    <location>
        <begin position="70"/>
        <end position="89"/>
    </location>
</feature>
<proteinExistence type="predicted"/>
<dbReference type="AlphaFoldDB" id="A0A0P0X737"/>